<dbReference type="OrthoDB" id="5998at2759"/>
<keyword evidence="7" id="KW-1185">Reference proteome</keyword>
<evidence type="ECO:0000256" key="1">
    <source>
        <dbReference type="ARBA" id="ARBA00005234"/>
    </source>
</evidence>
<evidence type="ECO:0000256" key="2">
    <source>
        <dbReference type="ARBA" id="ARBA00022670"/>
    </source>
</evidence>
<feature type="domain" description="Ubiquitin-like protease family profile" evidence="5">
    <location>
        <begin position="1"/>
        <end position="255"/>
    </location>
</feature>
<dbReference type="AlphaFoldDB" id="A0A7J7ID73"/>
<evidence type="ECO:0000259" key="5">
    <source>
        <dbReference type="PROSITE" id="PS50600"/>
    </source>
</evidence>
<dbReference type="Gene3D" id="3.30.310.130">
    <property type="entry name" value="Ubiquitin-related"/>
    <property type="match status" value="1"/>
</dbReference>
<keyword evidence="2" id="KW-0645">Protease</keyword>
<sequence length="320" mass="35890">MTRLQFMSTFFYKKITSVPQRSRGDTISTDELFESIAKRWLIARGVDLFTKKMVFVPVHHEFHWSVAVLCNLDAFLHGWSTGSDPESKQRPCILYLDSVRPASPGGMTKALRSFLAVYARARQTALFSPGHCRPSRRGAASSSTMHLAAVLNPPQPESTESAFMPLAQECRQDEMEDSTVATDVIDVICGDSNSTPLMTRKHAFHAELDETSDVLPQTTGLVFDGDSLPLLKPKVPLQENSMDCGIYTLMYVEYLATKWPESYQLDRLNQRTSELFGTSDVDAYRMEIERVVRCLAHSQGIENLPESVCYDIDAADMEDA</sequence>
<keyword evidence="3" id="KW-0378">Hydrolase</keyword>
<dbReference type="GO" id="GO:0016926">
    <property type="term" value="P:protein desumoylation"/>
    <property type="evidence" value="ECO:0007669"/>
    <property type="project" value="UniProtKB-ARBA"/>
</dbReference>
<comment type="similarity">
    <text evidence="1">Belongs to the peptidase C48 family.</text>
</comment>
<dbReference type="Gene3D" id="1.10.418.20">
    <property type="match status" value="1"/>
</dbReference>
<dbReference type="Proteomes" id="UP000530660">
    <property type="component" value="Unassembled WGS sequence"/>
</dbReference>
<dbReference type="GO" id="GO:0008234">
    <property type="term" value="F:cysteine-type peptidase activity"/>
    <property type="evidence" value="ECO:0007669"/>
    <property type="project" value="UniProtKB-KW"/>
</dbReference>
<dbReference type="PANTHER" id="PTHR46915">
    <property type="entry name" value="UBIQUITIN-LIKE PROTEASE 4-RELATED"/>
    <property type="match status" value="1"/>
</dbReference>
<dbReference type="InterPro" id="IPR038765">
    <property type="entry name" value="Papain-like_cys_pep_sf"/>
</dbReference>
<comment type="caution">
    <text evidence="6">The sequence shown here is derived from an EMBL/GenBank/DDBJ whole genome shotgun (WGS) entry which is preliminary data.</text>
</comment>
<dbReference type="SUPFAM" id="SSF54001">
    <property type="entry name" value="Cysteine proteinases"/>
    <property type="match status" value="1"/>
</dbReference>
<dbReference type="GO" id="GO:0006508">
    <property type="term" value="P:proteolysis"/>
    <property type="evidence" value="ECO:0007669"/>
    <property type="project" value="UniProtKB-KW"/>
</dbReference>
<gene>
    <name evidence="6" type="ORF">F1559_002065</name>
</gene>
<accession>A0A7J7ID73</accession>
<evidence type="ECO:0000313" key="7">
    <source>
        <dbReference type="Proteomes" id="UP000530660"/>
    </source>
</evidence>
<dbReference type="PROSITE" id="PS50600">
    <property type="entry name" value="ULP_PROTEASE"/>
    <property type="match status" value="1"/>
</dbReference>
<keyword evidence="4" id="KW-0788">Thiol protease</keyword>
<organism evidence="6 7">
    <name type="scientific">Cyanidiococcus yangmingshanensis</name>
    <dbReference type="NCBI Taxonomy" id="2690220"/>
    <lineage>
        <taxon>Eukaryota</taxon>
        <taxon>Rhodophyta</taxon>
        <taxon>Bangiophyceae</taxon>
        <taxon>Cyanidiales</taxon>
        <taxon>Cyanidiaceae</taxon>
        <taxon>Cyanidiococcus</taxon>
    </lineage>
</organism>
<dbReference type="Pfam" id="PF02902">
    <property type="entry name" value="Peptidase_C48"/>
    <property type="match status" value="2"/>
</dbReference>
<name>A0A7J7ID73_9RHOD</name>
<evidence type="ECO:0000313" key="6">
    <source>
        <dbReference type="EMBL" id="KAF6001052.1"/>
    </source>
</evidence>
<protein>
    <recommendedName>
        <fullName evidence="5">Ubiquitin-like protease family profile domain-containing protein</fullName>
    </recommendedName>
</protein>
<dbReference type="InterPro" id="IPR003653">
    <property type="entry name" value="Peptidase_C48_C"/>
</dbReference>
<proteinExistence type="inferred from homology"/>
<dbReference type="EMBL" id="VWRR01000016">
    <property type="protein sequence ID" value="KAF6001052.1"/>
    <property type="molecule type" value="Genomic_DNA"/>
</dbReference>
<evidence type="ECO:0000256" key="3">
    <source>
        <dbReference type="ARBA" id="ARBA00022801"/>
    </source>
</evidence>
<evidence type="ECO:0000256" key="4">
    <source>
        <dbReference type="ARBA" id="ARBA00022807"/>
    </source>
</evidence>
<reference evidence="6 7" key="1">
    <citation type="journal article" date="2020" name="J. Phycol.">
        <title>Comparative genome analysis reveals Cyanidiococcus gen. nov., a new extremophilic red algal genus sister to Cyanidioschyzon (Cyanidioschyzonaceae, Rhodophyta).</title>
        <authorList>
            <person name="Liu S.-L."/>
            <person name="Chiang Y.-R."/>
            <person name="Yoon H.S."/>
            <person name="Fu H.-Y."/>
        </authorList>
    </citation>
    <scope>NUCLEOTIDE SEQUENCE [LARGE SCALE GENOMIC DNA]</scope>
    <source>
        <strain evidence="6 7">THAL066</strain>
    </source>
</reference>
<dbReference type="PANTHER" id="PTHR46915:SF2">
    <property type="entry name" value="UBIQUITIN-LIKE PROTEASE 4"/>
    <property type="match status" value="1"/>
</dbReference>